<sequence length="69" mass="7489">MKLTLVENWRGVLLRAASMWCVYIATALEIASSAIPYAADHLPWWLPVAVLIAAPVARIISQGGIDADQ</sequence>
<dbReference type="RefSeq" id="WP_163905665.1">
    <property type="nucleotide sequence ID" value="NZ_CP048427.1"/>
</dbReference>
<dbReference type="AlphaFoldDB" id="A0A6M1RY06"/>
<reference evidence="2 3" key="1">
    <citation type="submission" date="2020-02" db="EMBL/GenBank/DDBJ databases">
        <title>Genome sequence of the type strain CCBAU10050 of Rhizobium daejeonense.</title>
        <authorList>
            <person name="Gao J."/>
            <person name="Sun J."/>
        </authorList>
    </citation>
    <scope>NUCLEOTIDE SEQUENCE [LARGE SCALE GENOMIC DNA]</scope>
    <source>
        <strain evidence="2 3">CCBAU10050</strain>
    </source>
</reference>
<evidence type="ECO:0000313" key="3">
    <source>
        <dbReference type="Proteomes" id="UP000477849"/>
    </source>
</evidence>
<feature type="transmembrane region" description="Helical" evidence="1">
    <location>
        <begin position="44"/>
        <end position="61"/>
    </location>
</feature>
<gene>
    <name evidence="2" type="ORF">G6N76_09810</name>
</gene>
<name>A0A6M1RY06_9HYPH</name>
<keyword evidence="1" id="KW-0472">Membrane</keyword>
<organism evidence="2 3">
    <name type="scientific">Rhizobium daejeonense</name>
    <dbReference type="NCBI Taxonomy" id="240521"/>
    <lineage>
        <taxon>Bacteria</taxon>
        <taxon>Pseudomonadati</taxon>
        <taxon>Pseudomonadota</taxon>
        <taxon>Alphaproteobacteria</taxon>
        <taxon>Hyphomicrobiales</taxon>
        <taxon>Rhizobiaceae</taxon>
        <taxon>Rhizobium/Agrobacterium group</taxon>
        <taxon>Rhizobium</taxon>
    </lineage>
</organism>
<comment type="caution">
    <text evidence="2">The sequence shown here is derived from an EMBL/GenBank/DDBJ whole genome shotgun (WGS) entry which is preliminary data.</text>
</comment>
<proteinExistence type="predicted"/>
<keyword evidence="1" id="KW-0812">Transmembrane</keyword>
<dbReference type="InterPro" id="IPR057700">
    <property type="entry name" value="DUF7940"/>
</dbReference>
<dbReference type="Proteomes" id="UP000477849">
    <property type="component" value="Unassembled WGS sequence"/>
</dbReference>
<dbReference type="EMBL" id="JAAKZH010000003">
    <property type="protein sequence ID" value="NGO63969.1"/>
    <property type="molecule type" value="Genomic_DNA"/>
</dbReference>
<accession>A0A6M1RY06</accession>
<dbReference type="Pfam" id="PF25612">
    <property type="entry name" value="DUF7940"/>
    <property type="match status" value="1"/>
</dbReference>
<keyword evidence="3" id="KW-1185">Reference proteome</keyword>
<evidence type="ECO:0000313" key="2">
    <source>
        <dbReference type="EMBL" id="NGO63969.1"/>
    </source>
</evidence>
<protein>
    <submittedName>
        <fullName evidence="2">Uncharacterized protein</fullName>
    </submittedName>
</protein>
<keyword evidence="1" id="KW-1133">Transmembrane helix</keyword>
<evidence type="ECO:0000256" key="1">
    <source>
        <dbReference type="SAM" id="Phobius"/>
    </source>
</evidence>
<feature type="transmembrane region" description="Helical" evidence="1">
    <location>
        <begin position="12"/>
        <end position="38"/>
    </location>
</feature>